<sequence length="287" mass="30763">MRAAFQPLAPPPPALVYTATMFMPYRPCAAAAAAAAARCRGALQPRCPATAHHQLPAWPSACSSWPRHGAHLHAMATLPAPPASPQHRRPPGSSRRRGLRESRGIPPTAARTAKPSWARTGLLPFPAADASQASLGEARSQRKDAKAKEESLLHGQRSRLQPRTTHPAGCSQERTLQRAGGNPKPPNSTNTTSTGKTASNSHSEQLLELEKSSTAKVPVPTESPRSLTPQTQRGAGEIWFQKAAMERSSGNANSRRGTFRNPKIVVPSRARQQVCVRVSTSSWSSPT</sequence>
<accession>A0A8C5U4A7</accession>
<evidence type="ECO:0000313" key="2">
    <source>
        <dbReference type="Ensembl" id="ENSMCSP00000016665.1"/>
    </source>
</evidence>
<feature type="compositionally biased region" description="Low complexity" evidence="1">
    <location>
        <begin position="187"/>
        <end position="201"/>
    </location>
</feature>
<keyword evidence="3" id="KW-1185">Reference proteome</keyword>
<name>A0A8C5U4A7_9PASS</name>
<dbReference type="Ensembl" id="ENSMCST00000017088.1">
    <property type="protein sequence ID" value="ENSMCSP00000016665.1"/>
    <property type="gene ID" value="ENSMCSG00000011731.1"/>
</dbReference>
<feature type="region of interest" description="Disordered" evidence="1">
    <location>
        <begin position="77"/>
        <end position="118"/>
    </location>
</feature>
<feature type="compositionally biased region" description="Polar residues" evidence="1">
    <location>
        <begin position="223"/>
        <end position="232"/>
    </location>
</feature>
<proteinExistence type="predicted"/>
<organism evidence="2 3">
    <name type="scientific">Malurus cyaneus samueli</name>
    <dbReference type="NCBI Taxonomy" id="2593467"/>
    <lineage>
        <taxon>Eukaryota</taxon>
        <taxon>Metazoa</taxon>
        <taxon>Chordata</taxon>
        <taxon>Craniata</taxon>
        <taxon>Vertebrata</taxon>
        <taxon>Euteleostomi</taxon>
        <taxon>Archelosauria</taxon>
        <taxon>Archosauria</taxon>
        <taxon>Dinosauria</taxon>
        <taxon>Saurischia</taxon>
        <taxon>Theropoda</taxon>
        <taxon>Coelurosauria</taxon>
        <taxon>Aves</taxon>
        <taxon>Neognathae</taxon>
        <taxon>Neoaves</taxon>
        <taxon>Telluraves</taxon>
        <taxon>Australaves</taxon>
        <taxon>Passeriformes</taxon>
        <taxon>Meliphagoidea</taxon>
        <taxon>Maluridae</taxon>
        <taxon>Malurus</taxon>
    </lineage>
</organism>
<feature type="region of interest" description="Disordered" evidence="1">
    <location>
        <begin position="131"/>
        <end position="232"/>
    </location>
</feature>
<protein>
    <submittedName>
        <fullName evidence="2">Uncharacterized protein</fullName>
    </submittedName>
</protein>
<feature type="compositionally biased region" description="Basic residues" evidence="1">
    <location>
        <begin position="86"/>
        <end position="98"/>
    </location>
</feature>
<feature type="compositionally biased region" description="Basic and acidic residues" evidence="1">
    <location>
        <begin position="139"/>
        <end position="152"/>
    </location>
</feature>
<dbReference type="AlphaFoldDB" id="A0A8C5U4A7"/>
<reference evidence="2" key="2">
    <citation type="submission" date="2025-09" db="UniProtKB">
        <authorList>
            <consortium name="Ensembl"/>
        </authorList>
    </citation>
    <scope>IDENTIFICATION</scope>
</reference>
<dbReference type="Proteomes" id="UP000694560">
    <property type="component" value="Unplaced"/>
</dbReference>
<evidence type="ECO:0000313" key="3">
    <source>
        <dbReference type="Proteomes" id="UP000694560"/>
    </source>
</evidence>
<evidence type="ECO:0000256" key="1">
    <source>
        <dbReference type="SAM" id="MobiDB-lite"/>
    </source>
</evidence>
<reference evidence="2" key="1">
    <citation type="submission" date="2025-08" db="UniProtKB">
        <authorList>
            <consortium name="Ensembl"/>
        </authorList>
    </citation>
    <scope>IDENTIFICATION</scope>
</reference>